<dbReference type="OMA" id="EMDRRWW"/>
<evidence type="ECO:0000313" key="4">
    <source>
        <dbReference type="EMBL" id="PWI67851.1"/>
    </source>
</evidence>
<dbReference type="EMBL" id="LSBI01000003">
    <property type="protein sequence ID" value="OAQ92411.1"/>
    <property type="molecule type" value="Genomic_DNA"/>
</dbReference>
<dbReference type="EMBL" id="LSBH01000003">
    <property type="protein sequence ID" value="OAQ82373.1"/>
    <property type="molecule type" value="Genomic_DNA"/>
</dbReference>
<dbReference type="PANTHER" id="PTHR42791">
    <property type="entry name" value="GNAT FAMILY ACETYLTRANSFERASE"/>
    <property type="match status" value="1"/>
</dbReference>
<dbReference type="CDD" id="cd04301">
    <property type="entry name" value="NAT_SF"/>
    <property type="match status" value="1"/>
</dbReference>
<dbReference type="SUPFAM" id="SSF55729">
    <property type="entry name" value="Acyl-CoA N-acyltransferases (Nat)"/>
    <property type="match status" value="1"/>
</dbReference>
<dbReference type="Pfam" id="PF13508">
    <property type="entry name" value="Acetyltransf_7"/>
    <property type="match status" value="1"/>
</dbReference>
<dbReference type="InterPro" id="IPR016181">
    <property type="entry name" value="Acyl_CoA_acyltransferase"/>
</dbReference>
<comment type="caution">
    <text evidence="3">The sequence shown here is derived from an EMBL/GenBank/DDBJ whole genome shotgun (WGS) entry which is preliminary data.</text>
</comment>
<gene>
    <name evidence="4" type="ORF">PCL_02772</name>
    <name evidence="2" type="ORF">VFPBJ_04957</name>
    <name evidence="3" type="ORF">VFPFJ_04151</name>
</gene>
<dbReference type="PANTHER" id="PTHR42791:SF14">
    <property type="entry name" value="N-ACETYLTRANSFERASE DOMAIN-CONTAINING PROTEIN"/>
    <property type="match status" value="1"/>
</dbReference>
<dbReference type="InterPro" id="IPR052523">
    <property type="entry name" value="Trichothecene_AcTrans"/>
</dbReference>
<dbReference type="GO" id="GO:0016747">
    <property type="term" value="F:acyltransferase activity, transferring groups other than amino-acyl groups"/>
    <property type="evidence" value="ECO:0007669"/>
    <property type="project" value="InterPro"/>
</dbReference>
<dbReference type="Proteomes" id="UP000078340">
    <property type="component" value="Unassembled WGS sequence"/>
</dbReference>
<dbReference type="Proteomes" id="UP000078240">
    <property type="component" value="Unassembled WGS sequence"/>
</dbReference>
<organism evidence="3 5">
    <name type="scientific">Purpureocillium lilacinum</name>
    <name type="common">Paecilomyces lilacinus</name>
    <dbReference type="NCBI Taxonomy" id="33203"/>
    <lineage>
        <taxon>Eukaryota</taxon>
        <taxon>Fungi</taxon>
        <taxon>Dikarya</taxon>
        <taxon>Ascomycota</taxon>
        <taxon>Pezizomycotina</taxon>
        <taxon>Sordariomycetes</taxon>
        <taxon>Hypocreomycetidae</taxon>
        <taxon>Hypocreales</taxon>
        <taxon>Ophiocordycipitaceae</taxon>
        <taxon>Purpureocillium</taxon>
    </lineage>
</organism>
<dbReference type="Gene3D" id="3.40.630.30">
    <property type="match status" value="1"/>
</dbReference>
<feature type="domain" description="N-acetyltransferase" evidence="1">
    <location>
        <begin position="91"/>
        <end position="231"/>
    </location>
</feature>
<dbReference type="PROSITE" id="PS51186">
    <property type="entry name" value="GNAT"/>
    <property type="match status" value="1"/>
</dbReference>
<dbReference type="EMBL" id="LCWV01000017">
    <property type="protein sequence ID" value="PWI67851.1"/>
    <property type="molecule type" value="Genomic_DNA"/>
</dbReference>
<accession>A0A179HS78</accession>
<evidence type="ECO:0000259" key="1">
    <source>
        <dbReference type="PROSITE" id="PS51186"/>
    </source>
</evidence>
<name>A0A179HS78_PURLI</name>
<reference evidence="4" key="1">
    <citation type="submission" date="2015-05" db="EMBL/GenBank/DDBJ databases">
        <authorList>
            <person name="Wang D.B."/>
            <person name="Wang M."/>
        </authorList>
    </citation>
    <scope>NUCLEOTIDE SEQUENCE</scope>
    <source>
        <strain evidence="4">36-1</strain>
    </source>
</reference>
<proteinExistence type="predicted"/>
<dbReference type="InterPro" id="IPR000182">
    <property type="entry name" value="GNAT_dom"/>
</dbReference>
<keyword evidence="3" id="KW-0808">Transferase</keyword>
<evidence type="ECO:0000313" key="5">
    <source>
        <dbReference type="Proteomes" id="UP000078340"/>
    </source>
</evidence>
<evidence type="ECO:0000313" key="6">
    <source>
        <dbReference type="Proteomes" id="UP000245956"/>
    </source>
</evidence>
<evidence type="ECO:0000313" key="3">
    <source>
        <dbReference type="EMBL" id="OAQ92411.1"/>
    </source>
</evidence>
<dbReference type="KEGG" id="plj:28886282"/>
<dbReference type="AlphaFoldDB" id="A0A179HS78"/>
<protein>
    <submittedName>
        <fullName evidence="3">GCN5-related N-acetyltransferase (GNAT) domain-containingprotein</fullName>
    </submittedName>
</protein>
<dbReference type="Proteomes" id="UP000245956">
    <property type="component" value="Unassembled WGS sequence"/>
</dbReference>
<dbReference type="RefSeq" id="XP_018181130.1">
    <property type="nucleotide sequence ID" value="XM_018321233.1"/>
</dbReference>
<reference evidence="4 6" key="2">
    <citation type="journal article" date="2016" name="Front. Microbiol.">
        <title>Genome and transcriptome sequences reveal the specific parasitism of the nematophagous Purpureocillium lilacinum 36-1.</title>
        <authorList>
            <person name="Xie J."/>
            <person name="Li S."/>
            <person name="Mo C."/>
            <person name="Xiao X."/>
            <person name="Peng D."/>
            <person name="Wang G."/>
            <person name="Xiao Y."/>
        </authorList>
    </citation>
    <scope>NUCLEOTIDE SEQUENCE [LARGE SCALE GENOMIC DNA]</scope>
    <source>
        <strain evidence="4 6">36-1</strain>
    </source>
</reference>
<dbReference type="STRING" id="33203.A0A179HS78"/>
<evidence type="ECO:0000313" key="2">
    <source>
        <dbReference type="EMBL" id="OAQ82373.1"/>
    </source>
</evidence>
<dbReference type="GeneID" id="28886282"/>
<reference evidence="3 5" key="3">
    <citation type="submission" date="2016-02" db="EMBL/GenBank/DDBJ databases">
        <title>Biosynthesis of antibiotic leucinostatins and their inhibition on Phytophthora in bio-control Purpureocillium lilacinum.</title>
        <authorList>
            <person name="Wang G."/>
            <person name="Liu Z."/>
            <person name="Lin R."/>
            <person name="Li E."/>
            <person name="Mao Z."/>
            <person name="Ling J."/>
            <person name="Yin W."/>
            <person name="Xie B."/>
        </authorList>
    </citation>
    <scope>NUCLEOTIDE SEQUENCE [LARGE SCALE GENOMIC DNA]</scope>
    <source>
        <strain evidence="2">PLBJ-1</strain>
        <strain evidence="3">PLFJ-1</strain>
    </source>
</reference>
<sequence>MALKVLPASAPDVHRSVAIEKRAYGPNRSSVALFPGPFPEPAPGVSPDAARVDTLLTQLREDPAACRWFKVVDPDIPPAAAGEVGSDGDGSSGADGEMVAFAMCYFWTTPRDSLPPRPAWGPGTNPEACELFFGRLRDEWLARMAGKPHAYLKLLHTDPDHQRRGAGSMLLQHLAAEADRLGLPTYLEASEEGAPLYEKNGFRRVATIITDLSRWNGPVDAETVLMLRPASE</sequence>